<gene>
    <name evidence="2" type="ORF">JKP88DRAFT_181927</name>
</gene>
<protein>
    <submittedName>
        <fullName evidence="2">Lysozyme-like domain-containing protein</fullName>
    </submittedName>
</protein>
<dbReference type="Pfam" id="PF00182">
    <property type="entry name" value="Glyco_hydro_19"/>
    <property type="match status" value="1"/>
</dbReference>
<evidence type="ECO:0000313" key="2">
    <source>
        <dbReference type="EMBL" id="KAG5183312.1"/>
    </source>
</evidence>
<dbReference type="EMBL" id="JAFCMP010000221">
    <property type="protein sequence ID" value="KAG5183312.1"/>
    <property type="molecule type" value="Genomic_DNA"/>
</dbReference>
<proteinExistence type="predicted"/>
<dbReference type="Proteomes" id="UP000664859">
    <property type="component" value="Unassembled WGS sequence"/>
</dbReference>
<evidence type="ECO:0000259" key="1">
    <source>
        <dbReference type="Pfam" id="PF00182"/>
    </source>
</evidence>
<dbReference type="OrthoDB" id="5985073at2759"/>
<dbReference type="Gene3D" id="1.10.530.10">
    <property type="match status" value="1"/>
</dbReference>
<name>A0A836CEX9_9STRA</name>
<evidence type="ECO:0000313" key="3">
    <source>
        <dbReference type="Proteomes" id="UP000664859"/>
    </source>
</evidence>
<sequence length="236" mass="25395">MLSKPEAFFAHARTLLGSLKQTQVTGINAILDAWDRYGDGNLHRAAYVLATPIVETGGRYEAIYEQGAKTYFNKYEPGTKLGKRLGNTKIGDGYRYRGRGLVQITGRANYAKVGREFGIDLVGNPDLAVDLALAARILVVGTLKGWFTGKGLSDYIDDIDESDDLDLAEFVQARRTVNGQDKAQTIGKQALAFEAALKAGGYRLGVAPAAVPPVPSKTHWLAALIAAVLSLLGGKR</sequence>
<feature type="domain" description="Glycoside hydrolase family 19 catalytic" evidence="1">
    <location>
        <begin position="47"/>
        <end position="130"/>
    </location>
</feature>
<accession>A0A836CEX9</accession>
<dbReference type="GO" id="GO:0004568">
    <property type="term" value="F:chitinase activity"/>
    <property type="evidence" value="ECO:0007669"/>
    <property type="project" value="InterPro"/>
</dbReference>
<reference evidence="2" key="1">
    <citation type="submission" date="2021-02" db="EMBL/GenBank/DDBJ databases">
        <title>First Annotated Genome of the Yellow-green Alga Tribonema minus.</title>
        <authorList>
            <person name="Mahan K.M."/>
        </authorList>
    </citation>
    <scope>NUCLEOTIDE SEQUENCE</scope>
    <source>
        <strain evidence="2">UTEX B ZZ1240</strain>
    </source>
</reference>
<dbReference type="AlphaFoldDB" id="A0A836CEX9"/>
<organism evidence="2 3">
    <name type="scientific">Tribonema minus</name>
    <dbReference type="NCBI Taxonomy" id="303371"/>
    <lineage>
        <taxon>Eukaryota</taxon>
        <taxon>Sar</taxon>
        <taxon>Stramenopiles</taxon>
        <taxon>Ochrophyta</taxon>
        <taxon>PX clade</taxon>
        <taxon>Xanthophyceae</taxon>
        <taxon>Tribonematales</taxon>
        <taxon>Tribonemataceae</taxon>
        <taxon>Tribonema</taxon>
    </lineage>
</organism>
<keyword evidence="3" id="KW-1185">Reference proteome</keyword>
<dbReference type="InterPro" id="IPR023346">
    <property type="entry name" value="Lysozyme-like_dom_sf"/>
</dbReference>
<dbReference type="GO" id="GO:0006032">
    <property type="term" value="P:chitin catabolic process"/>
    <property type="evidence" value="ECO:0007669"/>
    <property type="project" value="InterPro"/>
</dbReference>
<dbReference type="SUPFAM" id="SSF53955">
    <property type="entry name" value="Lysozyme-like"/>
    <property type="match status" value="1"/>
</dbReference>
<dbReference type="GO" id="GO:0016998">
    <property type="term" value="P:cell wall macromolecule catabolic process"/>
    <property type="evidence" value="ECO:0007669"/>
    <property type="project" value="InterPro"/>
</dbReference>
<dbReference type="InterPro" id="IPR000726">
    <property type="entry name" value="Glyco_hydro_19_cat"/>
</dbReference>
<comment type="caution">
    <text evidence="2">The sequence shown here is derived from an EMBL/GenBank/DDBJ whole genome shotgun (WGS) entry which is preliminary data.</text>
</comment>